<keyword evidence="9" id="KW-1185">Reference proteome</keyword>
<evidence type="ECO:0000256" key="2">
    <source>
        <dbReference type="ARBA" id="ARBA00023125"/>
    </source>
</evidence>
<keyword evidence="3" id="KW-0233">DNA recombination</keyword>
<dbReference type="CDD" id="cd00338">
    <property type="entry name" value="Ser_Recombinase"/>
    <property type="match status" value="1"/>
</dbReference>
<evidence type="ECO:0000256" key="1">
    <source>
        <dbReference type="ARBA" id="ARBA00022908"/>
    </source>
</evidence>
<evidence type="ECO:0000256" key="4">
    <source>
        <dbReference type="PROSITE-ProRule" id="PRU10137"/>
    </source>
</evidence>
<dbReference type="EMBL" id="BAABHC010000005">
    <property type="protein sequence ID" value="GAA4429904.1"/>
    <property type="molecule type" value="Genomic_DNA"/>
</dbReference>
<dbReference type="SUPFAM" id="SSF53041">
    <property type="entry name" value="Resolvase-like"/>
    <property type="match status" value="1"/>
</dbReference>
<keyword evidence="2" id="KW-0238">DNA-binding</keyword>
<keyword evidence="1" id="KW-0229">DNA integration</keyword>
<comment type="caution">
    <text evidence="8">The sequence shown here is derived from an EMBL/GenBank/DDBJ whole genome shotgun (WGS) entry which is preliminary data.</text>
</comment>
<dbReference type="PROSITE" id="PS51736">
    <property type="entry name" value="RECOMBINASES_3"/>
    <property type="match status" value="1"/>
</dbReference>
<keyword evidence="5" id="KW-0175">Coiled coil</keyword>
<sequence length="533" mass="62231">MEIADLYIRVSTDEQADKGYSQRDQEERLRKYCDLYTMQVRNVIYEDHSAKTFNRPAWKKLLLDLRKYKGKSHLVLFTKWDRFSRNAGDAYQMISTLRRLGVEPQAIEQPLDLSVPENKMMLAFYLAAPEVENDRRALNVIRGMRRAKKEGRWMGQAPIGYKNRITETGIKYIDVDEPSASIVRWAFEELASERFNTEQVWKLAKKKGLKCQKNNFWLFIRNPVYCGKIFIAKYKDEESCFVKGIHQPIVSEDLFRQVQEVLDGRGRGYRPKAETDEDFPLRGFLICPTCGRMLTASKSKGRNAYYAYYHCTKGCNHRSKAEEVNAAFIQELKKFVPRKEFINLYKSLLIETYYEQTKEQLDERQTLLAQIKEFEKRISHARDLVSSQQIDASDFREMKLVYTGSIEKLEAKLAALSLQTDVNGLLKNGIERLLRLDHCYVTGKSMEKRLIIGSIYPENLTFEENRVRTARLNEVVMLIYQINKELEDKKNWTKGAFHPLSSKVHPRGFEPLTLGAEIRYSIQLNYGCICVQK</sequence>
<evidence type="ECO:0000256" key="5">
    <source>
        <dbReference type="SAM" id="Coils"/>
    </source>
</evidence>
<feature type="domain" description="Resolvase/invertase-type recombinase catalytic" evidence="6">
    <location>
        <begin position="3"/>
        <end position="151"/>
    </location>
</feature>
<dbReference type="PANTHER" id="PTHR30461:SF23">
    <property type="entry name" value="DNA RECOMBINASE-RELATED"/>
    <property type="match status" value="1"/>
</dbReference>
<dbReference type="InterPro" id="IPR011109">
    <property type="entry name" value="DNA_bind_recombinase_dom"/>
</dbReference>
<evidence type="ECO:0000259" key="7">
    <source>
        <dbReference type="PROSITE" id="PS51737"/>
    </source>
</evidence>
<dbReference type="SMART" id="SM00857">
    <property type="entry name" value="Resolvase"/>
    <property type="match status" value="1"/>
</dbReference>
<dbReference type="PROSITE" id="PS51737">
    <property type="entry name" value="RECOMBINASE_DNA_BIND"/>
    <property type="match status" value="1"/>
</dbReference>
<feature type="coiled-coil region" evidence="5">
    <location>
        <begin position="357"/>
        <end position="384"/>
    </location>
</feature>
<dbReference type="Gene3D" id="3.40.50.1390">
    <property type="entry name" value="Resolvase, N-terminal catalytic domain"/>
    <property type="match status" value="1"/>
</dbReference>
<accession>A0ABP8LIY1</accession>
<evidence type="ECO:0000313" key="8">
    <source>
        <dbReference type="EMBL" id="GAA4429904.1"/>
    </source>
</evidence>
<dbReference type="InterPro" id="IPR006118">
    <property type="entry name" value="Recombinase_CS"/>
</dbReference>
<dbReference type="InterPro" id="IPR038109">
    <property type="entry name" value="DNA_bind_recomb_sf"/>
</dbReference>
<gene>
    <name evidence="8" type="ORF">GCM10023188_15900</name>
</gene>
<dbReference type="PANTHER" id="PTHR30461">
    <property type="entry name" value="DNA-INVERTASE FROM LAMBDOID PROPHAGE"/>
    <property type="match status" value="1"/>
</dbReference>
<dbReference type="InterPro" id="IPR050639">
    <property type="entry name" value="SSR_resolvase"/>
</dbReference>
<dbReference type="PROSITE" id="PS00397">
    <property type="entry name" value="RECOMBINASES_1"/>
    <property type="match status" value="1"/>
</dbReference>
<evidence type="ECO:0000256" key="3">
    <source>
        <dbReference type="ARBA" id="ARBA00023172"/>
    </source>
</evidence>
<evidence type="ECO:0000313" key="9">
    <source>
        <dbReference type="Proteomes" id="UP001500552"/>
    </source>
</evidence>
<dbReference type="Proteomes" id="UP001500552">
    <property type="component" value="Unassembled WGS sequence"/>
</dbReference>
<dbReference type="Gene3D" id="3.90.1750.20">
    <property type="entry name" value="Putative Large Serine Recombinase, Chain B, Domain 2"/>
    <property type="match status" value="1"/>
</dbReference>
<dbReference type="Pfam" id="PF13408">
    <property type="entry name" value="Zn_ribbon_recom"/>
    <property type="match status" value="1"/>
</dbReference>
<protein>
    <submittedName>
        <fullName evidence="8">Recombinase family protein</fullName>
    </submittedName>
</protein>
<name>A0ABP8LIY1_9BACT</name>
<proteinExistence type="predicted"/>
<dbReference type="Pfam" id="PF00239">
    <property type="entry name" value="Resolvase"/>
    <property type="match status" value="1"/>
</dbReference>
<dbReference type="InterPro" id="IPR006119">
    <property type="entry name" value="Resolv_N"/>
</dbReference>
<evidence type="ECO:0000259" key="6">
    <source>
        <dbReference type="PROSITE" id="PS51736"/>
    </source>
</evidence>
<organism evidence="8 9">
    <name type="scientific">Pontibacter saemangeumensis</name>
    <dbReference type="NCBI Taxonomy" id="1084525"/>
    <lineage>
        <taxon>Bacteria</taxon>
        <taxon>Pseudomonadati</taxon>
        <taxon>Bacteroidota</taxon>
        <taxon>Cytophagia</taxon>
        <taxon>Cytophagales</taxon>
        <taxon>Hymenobacteraceae</taxon>
        <taxon>Pontibacter</taxon>
    </lineage>
</organism>
<reference evidence="9" key="1">
    <citation type="journal article" date="2019" name="Int. J. Syst. Evol. Microbiol.">
        <title>The Global Catalogue of Microorganisms (GCM) 10K type strain sequencing project: providing services to taxonomists for standard genome sequencing and annotation.</title>
        <authorList>
            <consortium name="The Broad Institute Genomics Platform"/>
            <consortium name="The Broad Institute Genome Sequencing Center for Infectious Disease"/>
            <person name="Wu L."/>
            <person name="Ma J."/>
        </authorList>
    </citation>
    <scope>NUCLEOTIDE SEQUENCE [LARGE SCALE GENOMIC DNA]</scope>
    <source>
        <strain evidence="9">JCM 17926</strain>
    </source>
</reference>
<feature type="active site" description="O-(5'-phospho-DNA)-serine intermediate" evidence="4">
    <location>
        <position position="11"/>
    </location>
</feature>
<feature type="domain" description="Recombinase" evidence="7">
    <location>
        <begin position="158"/>
        <end position="268"/>
    </location>
</feature>
<dbReference type="InterPro" id="IPR025827">
    <property type="entry name" value="Zn_ribbon_recom_dom"/>
</dbReference>
<dbReference type="Pfam" id="PF07508">
    <property type="entry name" value="Recombinase"/>
    <property type="match status" value="1"/>
</dbReference>
<dbReference type="InterPro" id="IPR036162">
    <property type="entry name" value="Resolvase-like_N_sf"/>
</dbReference>